<evidence type="ECO:0000256" key="8">
    <source>
        <dbReference type="ARBA" id="ARBA00023014"/>
    </source>
</evidence>
<dbReference type="Pfam" id="PF03313">
    <property type="entry name" value="SDH_alpha"/>
    <property type="match status" value="1"/>
</dbReference>
<evidence type="ECO:0000259" key="13">
    <source>
        <dbReference type="Pfam" id="PF03315"/>
    </source>
</evidence>
<feature type="domain" description="Serine dehydratase beta chain" evidence="13">
    <location>
        <begin position="4"/>
        <end position="162"/>
    </location>
</feature>
<evidence type="ECO:0000313" key="15">
    <source>
        <dbReference type="Proteomes" id="UP000253420"/>
    </source>
</evidence>
<keyword evidence="6 11" id="KW-0479">Metal-binding</keyword>
<dbReference type="FunFam" id="3.30.1330.90:FF:000001">
    <property type="entry name" value="L-serine ammonia-lyase 1"/>
    <property type="match status" value="1"/>
</dbReference>
<proteinExistence type="inferred from homology"/>
<keyword evidence="8 11" id="KW-0411">Iron-sulfur</keyword>
<evidence type="ECO:0000256" key="5">
    <source>
        <dbReference type="ARBA" id="ARBA00022485"/>
    </source>
</evidence>
<keyword evidence="4 11" id="KW-0312">Gluconeogenesis</keyword>
<dbReference type="InterPro" id="IPR005130">
    <property type="entry name" value="Ser_deHydtase-like_asu"/>
</dbReference>
<dbReference type="OrthoDB" id="9805537at2"/>
<dbReference type="AlphaFoldDB" id="A0A368K5A5"/>
<evidence type="ECO:0000256" key="11">
    <source>
        <dbReference type="RuleBase" id="RU366059"/>
    </source>
</evidence>
<dbReference type="GO" id="GO:0009063">
    <property type="term" value="P:amino acid catabolic process"/>
    <property type="evidence" value="ECO:0007669"/>
    <property type="project" value="UniProtKB-ARBA"/>
</dbReference>
<keyword evidence="15" id="KW-1185">Reference proteome</keyword>
<dbReference type="InterPro" id="IPR004644">
    <property type="entry name" value="Fe-S_L-Ser_mono"/>
</dbReference>
<comment type="catalytic activity">
    <reaction evidence="10 11">
        <text>L-serine = pyruvate + NH4(+)</text>
        <dbReference type="Rhea" id="RHEA:19169"/>
        <dbReference type="ChEBI" id="CHEBI:15361"/>
        <dbReference type="ChEBI" id="CHEBI:28938"/>
        <dbReference type="ChEBI" id="CHEBI:33384"/>
        <dbReference type="EC" id="4.3.1.17"/>
    </reaction>
</comment>
<evidence type="ECO:0000256" key="7">
    <source>
        <dbReference type="ARBA" id="ARBA00023004"/>
    </source>
</evidence>
<protein>
    <recommendedName>
        <fullName evidence="11">L-serine dehydratase</fullName>
        <ecNumber evidence="11">4.3.1.17</ecNumber>
    </recommendedName>
</protein>
<comment type="cofactor">
    <cofactor evidence="1 11">
        <name>[4Fe-4S] cluster</name>
        <dbReference type="ChEBI" id="CHEBI:49883"/>
    </cofactor>
</comment>
<dbReference type="PANTHER" id="PTHR30182:SF1">
    <property type="entry name" value="L-SERINE DEHYDRATASE 1"/>
    <property type="match status" value="1"/>
</dbReference>
<accession>A0A368K5A5</accession>
<gene>
    <name evidence="14" type="ORF">DUT91_08715</name>
</gene>
<evidence type="ECO:0000256" key="10">
    <source>
        <dbReference type="ARBA" id="ARBA00049406"/>
    </source>
</evidence>
<comment type="pathway">
    <text evidence="2">Carbohydrate biosynthesis; gluconeogenesis.</text>
</comment>
<dbReference type="GO" id="GO:0046872">
    <property type="term" value="F:metal ion binding"/>
    <property type="evidence" value="ECO:0007669"/>
    <property type="project" value="UniProtKB-KW"/>
</dbReference>
<reference evidence="14 15" key="1">
    <citation type="submission" date="2018-07" db="EMBL/GenBank/DDBJ databases">
        <title>The draft genome of Phyllobacterium salinisoli.</title>
        <authorList>
            <person name="Liu L."/>
            <person name="Li L."/>
            <person name="Zhang X."/>
            <person name="Liang L."/>
        </authorList>
    </citation>
    <scope>NUCLEOTIDE SEQUENCE [LARGE SCALE GENOMIC DNA]</scope>
    <source>
        <strain evidence="14 15">LLAN61</strain>
    </source>
</reference>
<dbReference type="Gene3D" id="3.30.1330.90">
    <property type="entry name" value="D-3-phosphoglycerate dehydrogenase, domain 3"/>
    <property type="match status" value="1"/>
</dbReference>
<dbReference type="InterPro" id="IPR051318">
    <property type="entry name" value="Fe-S_L-Ser"/>
</dbReference>
<keyword evidence="9 11" id="KW-0456">Lyase</keyword>
<evidence type="ECO:0000256" key="6">
    <source>
        <dbReference type="ARBA" id="ARBA00022723"/>
    </source>
</evidence>
<name>A0A368K5A5_9HYPH</name>
<dbReference type="Proteomes" id="UP000253420">
    <property type="component" value="Unassembled WGS sequence"/>
</dbReference>
<dbReference type="EMBL" id="QOZG01000003">
    <property type="protein sequence ID" value="RCS24568.1"/>
    <property type="molecule type" value="Genomic_DNA"/>
</dbReference>
<evidence type="ECO:0000313" key="14">
    <source>
        <dbReference type="EMBL" id="RCS24568.1"/>
    </source>
</evidence>
<dbReference type="SUPFAM" id="SSF143548">
    <property type="entry name" value="Serine metabolism enzymes domain"/>
    <property type="match status" value="1"/>
</dbReference>
<evidence type="ECO:0000256" key="4">
    <source>
        <dbReference type="ARBA" id="ARBA00022432"/>
    </source>
</evidence>
<keyword evidence="5 11" id="KW-0004">4Fe-4S</keyword>
<dbReference type="GO" id="GO:0006094">
    <property type="term" value="P:gluconeogenesis"/>
    <property type="evidence" value="ECO:0007669"/>
    <property type="project" value="UniProtKB-KW"/>
</dbReference>
<sequence length="467" mass="50083">MFLSVFDLYKIGIGPSSSHTMGPMTAANLFLTELKDGQWPRPSGVRVFRLKARLHGSLAFTGIGHATDSAVILGLCGYLPDRIDPDRMAPLIETVRAEKRIHPEGHPAYHFDPDTDLVMDRRAALPGHANGLAFEAYDVDERLLLRRVYYSIGGGFVVTEEELNSVKSGGAAPATGADVPYPFATAAEMLAMAGASGLSISEMKRANEETRMSRAALDEGLDRIWDAMRSCIERGLTQEGIMPGGLKVRRRARHLHDRLQEEWRQNRRNPLLANDWLSVYAMAVNEENASGGRVVTAPTNGAAGVVPAVMRYYLHFHEDADQNGIRDFLLTSAAIGGIIKYNASISGAEVGCQGEVGSAASMAAAGLAAVLGGTPEQIENAAEIALEHHLGMTCDPVGGLVQVPCIERNALGAVKAVTAASLAVKGDGTHFVSLDACVETMRQTGRDMNERYKETSQGGLAVNVVEC</sequence>
<keyword evidence="7 11" id="KW-0408">Iron</keyword>
<evidence type="ECO:0000256" key="3">
    <source>
        <dbReference type="ARBA" id="ARBA00008636"/>
    </source>
</evidence>
<dbReference type="NCBIfam" id="TIGR00720">
    <property type="entry name" value="sda_mono"/>
    <property type="match status" value="1"/>
</dbReference>
<organism evidence="14 15">
    <name type="scientific">Phyllobacterium salinisoli</name>
    <dbReference type="NCBI Taxonomy" id="1899321"/>
    <lineage>
        <taxon>Bacteria</taxon>
        <taxon>Pseudomonadati</taxon>
        <taxon>Pseudomonadota</taxon>
        <taxon>Alphaproteobacteria</taxon>
        <taxon>Hyphomicrobiales</taxon>
        <taxon>Phyllobacteriaceae</taxon>
        <taxon>Phyllobacterium</taxon>
    </lineage>
</organism>
<feature type="domain" description="Serine dehydratase-like alpha subunit" evidence="12">
    <location>
        <begin position="196"/>
        <end position="461"/>
    </location>
</feature>
<comment type="caution">
    <text evidence="14">The sequence shown here is derived from an EMBL/GenBank/DDBJ whole genome shotgun (WGS) entry which is preliminary data.</text>
</comment>
<dbReference type="EC" id="4.3.1.17" evidence="11"/>
<dbReference type="InterPro" id="IPR005131">
    <property type="entry name" value="Ser_deHydtase_bsu"/>
</dbReference>
<evidence type="ECO:0000256" key="1">
    <source>
        <dbReference type="ARBA" id="ARBA00001966"/>
    </source>
</evidence>
<evidence type="ECO:0000256" key="2">
    <source>
        <dbReference type="ARBA" id="ARBA00004742"/>
    </source>
</evidence>
<comment type="similarity">
    <text evidence="3 11">Belongs to the iron-sulfur dependent L-serine dehydratase family.</text>
</comment>
<evidence type="ECO:0000256" key="9">
    <source>
        <dbReference type="ARBA" id="ARBA00023239"/>
    </source>
</evidence>
<dbReference type="Pfam" id="PF03315">
    <property type="entry name" value="SDH_beta"/>
    <property type="match status" value="1"/>
</dbReference>
<dbReference type="GO" id="GO:0051539">
    <property type="term" value="F:4 iron, 4 sulfur cluster binding"/>
    <property type="evidence" value="ECO:0007669"/>
    <property type="project" value="UniProtKB-UniRule"/>
</dbReference>
<dbReference type="GO" id="GO:0003941">
    <property type="term" value="F:L-serine ammonia-lyase activity"/>
    <property type="evidence" value="ECO:0007669"/>
    <property type="project" value="UniProtKB-UniRule"/>
</dbReference>
<evidence type="ECO:0000259" key="12">
    <source>
        <dbReference type="Pfam" id="PF03313"/>
    </source>
</evidence>
<dbReference type="PANTHER" id="PTHR30182">
    <property type="entry name" value="L-SERINE DEHYDRATASE"/>
    <property type="match status" value="1"/>
</dbReference>
<dbReference type="RefSeq" id="WP_114440187.1">
    <property type="nucleotide sequence ID" value="NZ_QOZG01000003.1"/>
</dbReference>
<dbReference type="InterPro" id="IPR029009">
    <property type="entry name" value="ASB_dom_sf"/>
</dbReference>